<dbReference type="Proteomes" id="UP000231450">
    <property type="component" value="Unassembled WGS sequence"/>
</dbReference>
<dbReference type="InterPro" id="IPR017853">
    <property type="entry name" value="GH"/>
</dbReference>
<dbReference type="SUPFAM" id="SSF51445">
    <property type="entry name" value="(Trans)glycosidases"/>
    <property type="match status" value="1"/>
</dbReference>
<organism evidence="2 3">
    <name type="scientific">Candidatus Portnoybacteria bacterium CG10_big_fil_rev_8_21_14_0_10_36_7</name>
    <dbReference type="NCBI Taxonomy" id="1974812"/>
    <lineage>
        <taxon>Bacteria</taxon>
        <taxon>Candidatus Portnoyibacteriota</taxon>
    </lineage>
</organism>
<evidence type="ECO:0000256" key="1">
    <source>
        <dbReference type="SAM" id="SignalP"/>
    </source>
</evidence>
<evidence type="ECO:0008006" key="4">
    <source>
        <dbReference type="Google" id="ProtNLM"/>
    </source>
</evidence>
<accession>A0A2M8KE89</accession>
<protein>
    <recommendedName>
        <fullName evidence="4">Glycoside hydrolase family 5 domain-containing protein</fullName>
    </recommendedName>
</protein>
<name>A0A2M8KE89_9BACT</name>
<feature type="chain" id="PRO_5016273813" description="Glycoside hydrolase family 5 domain-containing protein" evidence="1">
    <location>
        <begin position="23"/>
        <end position="364"/>
    </location>
</feature>
<dbReference type="Gene3D" id="3.20.20.80">
    <property type="entry name" value="Glycosidases"/>
    <property type="match status" value="1"/>
</dbReference>
<reference evidence="3" key="1">
    <citation type="submission" date="2017-09" db="EMBL/GenBank/DDBJ databases">
        <title>Depth-based differentiation of microbial function through sediment-hosted aquifers and enrichment of novel symbionts in the deep terrestrial subsurface.</title>
        <authorList>
            <person name="Probst A.J."/>
            <person name="Ladd B."/>
            <person name="Jarett J.K."/>
            <person name="Geller-Mcgrath D.E."/>
            <person name="Sieber C.M.K."/>
            <person name="Emerson J.B."/>
            <person name="Anantharaman K."/>
            <person name="Thomas B.C."/>
            <person name="Malmstrom R."/>
            <person name="Stieglmeier M."/>
            <person name="Klingl A."/>
            <person name="Woyke T."/>
            <person name="Ryan C.M."/>
            <person name="Banfield J.F."/>
        </authorList>
    </citation>
    <scope>NUCLEOTIDE SEQUENCE [LARGE SCALE GENOMIC DNA]</scope>
</reference>
<dbReference type="AlphaFoldDB" id="A0A2M8KE89"/>
<evidence type="ECO:0000313" key="2">
    <source>
        <dbReference type="EMBL" id="PJE58241.1"/>
    </source>
</evidence>
<proteinExistence type="predicted"/>
<gene>
    <name evidence="2" type="ORF">COU81_01770</name>
</gene>
<feature type="signal peptide" evidence="1">
    <location>
        <begin position="1"/>
        <end position="22"/>
    </location>
</feature>
<comment type="caution">
    <text evidence="2">The sequence shown here is derived from an EMBL/GenBank/DDBJ whole genome shotgun (WGS) entry which is preliminary data.</text>
</comment>
<evidence type="ECO:0000313" key="3">
    <source>
        <dbReference type="Proteomes" id="UP000231450"/>
    </source>
</evidence>
<dbReference type="EMBL" id="PFDW01000041">
    <property type="protein sequence ID" value="PJE58241.1"/>
    <property type="molecule type" value="Genomic_DNA"/>
</dbReference>
<sequence length="364" mass="41905">MLIRTVLVLLLLICIIFANAFANPIPNKVVKSEYKPAYGVSYSFEQAGWYGLDPKEDYKKLLDEIKPDWVRLSFFWDLMTDENGNLKIDDLKFAIEEAEKRNVKVVIALGAKTPYYPETHLPAELQAKIKFGQRLTPSHSVADELLAVDRKLVEELSNYPNISYWQVENEPLLGDPRGISVSVDLVGKEVEVVRSADFRKRPVILNHSAGWYFDRDWLGLISILKPGDVYSTNAYFKTEGPHLVAFQIAGSDIKIPWPDFLTWPVQSWPLFSPPYVTFMKKAEEKGAGFWIMEMQAEPYIRDLSYARFERFSFTAEDINKGNRFLESYGIKSIGLWGAHFWQFRAKNGDNSWIRTIENITLVNQ</sequence>
<keyword evidence="1" id="KW-0732">Signal</keyword>